<evidence type="ECO:0000256" key="14">
    <source>
        <dbReference type="ARBA" id="ARBA00023002"/>
    </source>
</evidence>
<feature type="transmembrane region" description="Helical" evidence="21">
    <location>
        <begin position="167"/>
        <end position="188"/>
    </location>
</feature>
<dbReference type="EC" id="1.16.1.9" evidence="4"/>
<dbReference type="Gene3D" id="3.40.50.80">
    <property type="entry name" value="Nucleotide-binding domain of ferredoxin-NADP reductase (FNR) module"/>
    <property type="match status" value="1"/>
</dbReference>
<dbReference type="GO" id="GO:0052851">
    <property type="term" value="F:ferric-chelate reductase (NADPH) activity"/>
    <property type="evidence" value="ECO:0007669"/>
    <property type="project" value="UniProtKB-EC"/>
</dbReference>
<keyword evidence="12" id="KW-0249">Electron transport</keyword>
<sequence>MNKLFNFLVYFSLLLQFTLGHGGPSKTEVYGYEWKYTIYACNDAIEDYKFGANITGYYPLMCGYAPLTGTVLNCVANEVGPESATFNKSLKRVSTMCTDYAKVNMSVAELRSLYENATHYLLDISTVTTNLTTTKFYQPINVTHEMVKNSKQYYTNLYFNFDKASTLAGIMYFYFIFVFILVGGANFIKRLGYHKNFNNSFINWYRAKISIPALFNGKHTEAPVYLKVFSTLWPTRVESVVVFFFICLNVLLTTVNYHFAKGDTPSYIQLMICVADRTGLLSFGLIPLLIIFAGRNNILTSLTGIPYTSFIVYHKWVARFMWIHALIHSACWTAYAVNKSYLTYYSSEAYWRWGIVATIIGGIMLFQAFHVFRNMAYETFLVIHIVLAILFIVACWWHCYELGWLEWIYVSWAVWIFDRLVRIIRMCMFGFTNAQVELIADDTFKISVKHGKWFVPFPGSFAYVYFITPTMFWQSHPFTIIDSALERDVTTIYIKTKAGITKRINKELAKHPGNKKTIRISIEGPYGHRAPMEKYDTALLLAGGNGIPGPYYHAIDLAKRESSTRQQIKLLWVIRNPEALKWFYDELRVLMHTNVQTDIYITAPQTKQDLGTIEKKDSESSDGAEVKKSDGVSSDEDVKSKKLSVDEIIASLSNHIGFHYGRPNLEEIIVNEFTKENQGNHSVGVMSCGPPKMVDGIRTLVAEHLQEAKGRVDLFEELQVW</sequence>
<evidence type="ECO:0000256" key="9">
    <source>
        <dbReference type="ARBA" id="ARBA00022692"/>
    </source>
</evidence>
<feature type="domain" description="FAD-binding FR-type" evidence="23">
    <location>
        <begin position="413"/>
        <end position="532"/>
    </location>
</feature>
<dbReference type="STRING" id="683960.A0A1E3NZK8"/>
<keyword evidence="18" id="KW-0325">Glycoprotein</keyword>
<feature type="signal peptide" evidence="22">
    <location>
        <begin position="1"/>
        <end position="20"/>
    </location>
</feature>
<dbReference type="OrthoDB" id="167398at2759"/>
<evidence type="ECO:0000256" key="8">
    <source>
        <dbReference type="ARBA" id="ARBA00022630"/>
    </source>
</evidence>
<reference evidence="24 25" key="1">
    <citation type="journal article" date="2016" name="Proc. Natl. Acad. Sci. U.S.A.">
        <title>Comparative genomics of biotechnologically important yeasts.</title>
        <authorList>
            <person name="Riley R."/>
            <person name="Haridas S."/>
            <person name="Wolfe K.H."/>
            <person name="Lopes M.R."/>
            <person name="Hittinger C.T."/>
            <person name="Goeker M."/>
            <person name="Salamov A.A."/>
            <person name="Wisecaver J.H."/>
            <person name="Long T.M."/>
            <person name="Calvey C.H."/>
            <person name="Aerts A.L."/>
            <person name="Barry K.W."/>
            <person name="Choi C."/>
            <person name="Clum A."/>
            <person name="Coughlan A.Y."/>
            <person name="Deshpande S."/>
            <person name="Douglass A.P."/>
            <person name="Hanson S.J."/>
            <person name="Klenk H.-P."/>
            <person name="LaButti K.M."/>
            <person name="Lapidus A."/>
            <person name="Lindquist E.A."/>
            <person name="Lipzen A.M."/>
            <person name="Meier-Kolthoff J.P."/>
            <person name="Ohm R.A."/>
            <person name="Otillar R.P."/>
            <person name="Pangilinan J.L."/>
            <person name="Peng Y."/>
            <person name="Rokas A."/>
            <person name="Rosa C.A."/>
            <person name="Scheuner C."/>
            <person name="Sibirny A.A."/>
            <person name="Slot J.C."/>
            <person name="Stielow J.B."/>
            <person name="Sun H."/>
            <person name="Kurtzman C.P."/>
            <person name="Blackwell M."/>
            <person name="Grigoriev I.V."/>
            <person name="Jeffries T.W."/>
        </authorList>
    </citation>
    <scope>NUCLEOTIDE SEQUENCE [LARGE SCALE GENOMIC DNA]</scope>
    <source>
        <strain evidence="25">ATCC 58044 / CBS 1984 / NCYC 433 / NRRL Y-366-8</strain>
    </source>
</reference>
<accession>A0A1E3NZK8</accession>
<dbReference type="PROSITE" id="PS51384">
    <property type="entry name" value="FAD_FR"/>
    <property type="match status" value="1"/>
</dbReference>
<keyword evidence="8" id="KW-0285">Flavoprotein</keyword>
<feature type="chain" id="PRO_5009133611" description="ferric-chelate reductase (NADPH)" evidence="22">
    <location>
        <begin position="21"/>
        <end position="721"/>
    </location>
</feature>
<evidence type="ECO:0000256" key="7">
    <source>
        <dbReference type="ARBA" id="ARBA00022617"/>
    </source>
</evidence>
<keyword evidence="6" id="KW-1003">Cell membrane</keyword>
<feature type="transmembrane region" description="Helical" evidence="21">
    <location>
        <begin position="404"/>
        <end position="421"/>
    </location>
</feature>
<comment type="subcellular location">
    <subcellularLocation>
        <location evidence="2">Cell membrane</location>
        <topology evidence="2">Multi-pass membrane protein</topology>
    </subcellularLocation>
</comment>
<evidence type="ECO:0000256" key="11">
    <source>
        <dbReference type="ARBA" id="ARBA00022857"/>
    </source>
</evidence>
<dbReference type="Pfam" id="PF08022">
    <property type="entry name" value="FAD_binding_8"/>
    <property type="match status" value="1"/>
</dbReference>
<keyword evidence="16" id="KW-0406">Ion transport</keyword>
<comment type="cofactor">
    <cofactor evidence="1">
        <name>FAD</name>
        <dbReference type="ChEBI" id="CHEBI:57692"/>
    </cofactor>
</comment>
<evidence type="ECO:0000256" key="21">
    <source>
        <dbReference type="SAM" id="Phobius"/>
    </source>
</evidence>
<keyword evidence="10" id="KW-0274">FAD</keyword>
<dbReference type="SUPFAM" id="SSF63380">
    <property type="entry name" value="Riboflavin synthase domain-like"/>
    <property type="match status" value="1"/>
</dbReference>
<dbReference type="CDD" id="cd06186">
    <property type="entry name" value="NOX_Duox_like_FAD_NADP"/>
    <property type="match status" value="1"/>
</dbReference>
<dbReference type="InterPro" id="IPR013121">
    <property type="entry name" value="Fe_red_NAD-bd_6"/>
</dbReference>
<keyword evidence="17 21" id="KW-0472">Membrane</keyword>
<evidence type="ECO:0000256" key="5">
    <source>
        <dbReference type="ARBA" id="ARBA00022448"/>
    </source>
</evidence>
<dbReference type="Pfam" id="PF08030">
    <property type="entry name" value="NAD_binding_6"/>
    <property type="match status" value="1"/>
</dbReference>
<evidence type="ECO:0000256" key="3">
    <source>
        <dbReference type="ARBA" id="ARBA00006278"/>
    </source>
</evidence>
<organism evidence="24 25">
    <name type="scientific">Wickerhamomyces anomalus (strain ATCC 58044 / CBS 1984 / NCYC 433 / NRRL Y-366-8)</name>
    <name type="common">Yeast</name>
    <name type="synonym">Hansenula anomala</name>
    <dbReference type="NCBI Taxonomy" id="683960"/>
    <lineage>
        <taxon>Eukaryota</taxon>
        <taxon>Fungi</taxon>
        <taxon>Dikarya</taxon>
        <taxon>Ascomycota</taxon>
        <taxon>Saccharomycotina</taxon>
        <taxon>Saccharomycetes</taxon>
        <taxon>Phaffomycetales</taxon>
        <taxon>Wickerhamomycetaceae</taxon>
        <taxon>Wickerhamomyces</taxon>
    </lineage>
</organism>
<evidence type="ECO:0000256" key="15">
    <source>
        <dbReference type="ARBA" id="ARBA00023004"/>
    </source>
</evidence>
<comment type="catalytic activity">
    <reaction evidence="19">
        <text>2 a Fe(II)-siderophore + NADP(+) + H(+) = 2 a Fe(III)-siderophore + NADPH</text>
        <dbReference type="Rhea" id="RHEA:28795"/>
        <dbReference type="Rhea" id="RHEA-COMP:11342"/>
        <dbReference type="Rhea" id="RHEA-COMP:11344"/>
        <dbReference type="ChEBI" id="CHEBI:15378"/>
        <dbReference type="ChEBI" id="CHEBI:29033"/>
        <dbReference type="ChEBI" id="CHEBI:29034"/>
        <dbReference type="ChEBI" id="CHEBI:57783"/>
        <dbReference type="ChEBI" id="CHEBI:58349"/>
        <dbReference type="EC" id="1.16.1.9"/>
    </reaction>
</comment>
<feature type="transmembrane region" description="Helical" evidence="21">
    <location>
        <begin position="280"/>
        <end position="299"/>
    </location>
</feature>
<evidence type="ECO:0000256" key="19">
    <source>
        <dbReference type="ARBA" id="ARBA00048483"/>
    </source>
</evidence>
<dbReference type="PANTHER" id="PTHR32361">
    <property type="entry name" value="FERRIC/CUPRIC REDUCTASE TRANSMEMBRANE COMPONENT"/>
    <property type="match status" value="1"/>
</dbReference>
<evidence type="ECO:0000256" key="16">
    <source>
        <dbReference type="ARBA" id="ARBA00023065"/>
    </source>
</evidence>
<keyword evidence="5" id="KW-0813">Transport</keyword>
<dbReference type="Pfam" id="PF01794">
    <property type="entry name" value="Ferric_reduct"/>
    <property type="match status" value="1"/>
</dbReference>
<gene>
    <name evidence="24" type="ORF">WICANDRAFT_63148</name>
</gene>
<dbReference type="GO" id="GO:0006826">
    <property type="term" value="P:iron ion transport"/>
    <property type="evidence" value="ECO:0007669"/>
    <property type="project" value="TreeGrafter"/>
</dbReference>
<evidence type="ECO:0000256" key="6">
    <source>
        <dbReference type="ARBA" id="ARBA00022475"/>
    </source>
</evidence>
<dbReference type="SUPFAM" id="SSF52343">
    <property type="entry name" value="Ferredoxin reductase-like, C-terminal NADP-linked domain"/>
    <property type="match status" value="1"/>
</dbReference>
<evidence type="ECO:0000256" key="1">
    <source>
        <dbReference type="ARBA" id="ARBA00001974"/>
    </source>
</evidence>
<evidence type="ECO:0000256" key="17">
    <source>
        <dbReference type="ARBA" id="ARBA00023136"/>
    </source>
</evidence>
<name>A0A1E3NZK8_WICAA</name>
<dbReference type="InterPro" id="IPR017927">
    <property type="entry name" value="FAD-bd_FR_type"/>
</dbReference>
<dbReference type="InterPro" id="IPR013130">
    <property type="entry name" value="Fe3_Rdtase_TM_dom"/>
</dbReference>
<dbReference type="SFLD" id="SFLDG01168">
    <property type="entry name" value="Ferric_reductase_subgroup_(FRE"/>
    <property type="match status" value="1"/>
</dbReference>
<dbReference type="GO" id="GO:0015677">
    <property type="term" value="P:copper ion import"/>
    <property type="evidence" value="ECO:0007669"/>
    <property type="project" value="TreeGrafter"/>
</dbReference>
<evidence type="ECO:0000256" key="20">
    <source>
        <dbReference type="SAM" id="MobiDB-lite"/>
    </source>
</evidence>
<evidence type="ECO:0000256" key="13">
    <source>
        <dbReference type="ARBA" id="ARBA00022989"/>
    </source>
</evidence>
<keyword evidence="11" id="KW-0521">NADP</keyword>
<evidence type="ECO:0000256" key="10">
    <source>
        <dbReference type="ARBA" id="ARBA00022827"/>
    </source>
</evidence>
<evidence type="ECO:0000313" key="25">
    <source>
        <dbReference type="Proteomes" id="UP000094112"/>
    </source>
</evidence>
<proteinExistence type="inferred from homology"/>
<dbReference type="GO" id="GO:0006879">
    <property type="term" value="P:intracellular iron ion homeostasis"/>
    <property type="evidence" value="ECO:0007669"/>
    <property type="project" value="TreeGrafter"/>
</dbReference>
<dbReference type="InterPro" id="IPR051410">
    <property type="entry name" value="Ferric/Cupric_Reductase"/>
</dbReference>
<feature type="transmembrane region" description="Helical" evidence="21">
    <location>
        <begin position="379"/>
        <end position="398"/>
    </location>
</feature>
<protein>
    <recommendedName>
        <fullName evidence="4">ferric-chelate reductase (NADPH)</fullName>
        <ecNumber evidence="4">1.16.1.9</ecNumber>
    </recommendedName>
</protein>
<dbReference type="SFLD" id="SFLDS00052">
    <property type="entry name" value="Ferric_Reductase_Domain"/>
    <property type="match status" value="1"/>
</dbReference>
<dbReference type="AlphaFoldDB" id="A0A1E3NZK8"/>
<evidence type="ECO:0000256" key="18">
    <source>
        <dbReference type="ARBA" id="ARBA00023180"/>
    </source>
</evidence>
<evidence type="ECO:0000256" key="12">
    <source>
        <dbReference type="ARBA" id="ARBA00022982"/>
    </source>
</evidence>
<comment type="similarity">
    <text evidence="3">Belongs to the ferric reductase (FRE) family.</text>
</comment>
<evidence type="ECO:0000259" key="23">
    <source>
        <dbReference type="PROSITE" id="PS51384"/>
    </source>
</evidence>
<feature type="region of interest" description="Disordered" evidence="20">
    <location>
        <begin position="611"/>
        <end position="636"/>
    </location>
</feature>
<evidence type="ECO:0000313" key="24">
    <source>
        <dbReference type="EMBL" id="ODQ58639.1"/>
    </source>
</evidence>
<keyword evidence="14" id="KW-0560">Oxidoreductase</keyword>
<evidence type="ECO:0000256" key="4">
    <source>
        <dbReference type="ARBA" id="ARBA00012668"/>
    </source>
</evidence>
<keyword evidence="9 21" id="KW-0812">Transmembrane</keyword>
<dbReference type="InterPro" id="IPR039261">
    <property type="entry name" value="FNR_nucleotide-bd"/>
</dbReference>
<feature type="transmembrane region" description="Helical" evidence="21">
    <location>
        <begin position="320"/>
        <end position="338"/>
    </location>
</feature>
<feature type="transmembrane region" description="Helical" evidence="21">
    <location>
        <begin position="453"/>
        <end position="473"/>
    </location>
</feature>
<evidence type="ECO:0000256" key="22">
    <source>
        <dbReference type="SAM" id="SignalP"/>
    </source>
</evidence>
<feature type="transmembrane region" description="Helical" evidence="21">
    <location>
        <begin position="240"/>
        <end position="260"/>
    </location>
</feature>
<keyword evidence="13 21" id="KW-1133">Transmembrane helix</keyword>
<dbReference type="InterPro" id="IPR013112">
    <property type="entry name" value="FAD-bd_8"/>
</dbReference>
<keyword evidence="25" id="KW-1185">Reference proteome</keyword>
<dbReference type="GeneID" id="30200744"/>
<keyword evidence="7" id="KW-0479">Metal-binding</keyword>
<dbReference type="PANTHER" id="PTHR32361:SF9">
    <property type="entry name" value="FERRIC REDUCTASE TRANSMEMBRANE COMPONENT 3-RELATED"/>
    <property type="match status" value="1"/>
</dbReference>
<evidence type="ECO:0000256" key="2">
    <source>
        <dbReference type="ARBA" id="ARBA00004651"/>
    </source>
</evidence>
<dbReference type="EMBL" id="KV454211">
    <property type="protein sequence ID" value="ODQ58639.1"/>
    <property type="molecule type" value="Genomic_DNA"/>
</dbReference>
<keyword evidence="7" id="KW-0349">Heme</keyword>
<dbReference type="InterPro" id="IPR017938">
    <property type="entry name" value="Riboflavin_synthase-like_b-brl"/>
</dbReference>
<keyword evidence="15" id="KW-0408">Iron</keyword>
<keyword evidence="22" id="KW-0732">Signal</keyword>
<dbReference type="Proteomes" id="UP000094112">
    <property type="component" value="Unassembled WGS sequence"/>
</dbReference>
<feature type="transmembrane region" description="Helical" evidence="21">
    <location>
        <begin position="350"/>
        <end position="372"/>
    </location>
</feature>
<dbReference type="RefSeq" id="XP_019037846.1">
    <property type="nucleotide sequence ID" value="XM_019183498.1"/>
</dbReference>
<feature type="compositionally biased region" description="Basic and acidic residues" evidence="20">
    <location>
        <begin position="612"/>
        <end position="636"/>
    </location>
</feature>
<dbReference type="GO" id="GO:0005886">
    <property type="term" value="C:plasma membrane"/>
    <property type="evidence" value="ECO:0007669"/>
    <property type="project" value="UniProtKB-SubCell"/>
</dbReference>